<dbReference type="Gene3D" id="3.20.20.100">
    <property type="entry name" value="NADP-dependent oxidoreductase domain"/>
    <property type="match status" value="1"/>
</dbReference>
<dbReference type="SUPFAM" id="SSF51430">
    <property type="entry name" value="NAD(P)-linked oxidoreductase"/>
    <property type="match status" value="1"/>
</dbReference>
<evidence type="ECO:0000256" key="2">
    <source>
        <dbReference type="ARBA" id="ARBA00022857"/>
    </source>
</evidence>
<sequence>MSTFSPTRYDDLPGGWFRRCGKSGLDLPAVSLGMWHNFGDAGTDAQKLGEQDLHENATAMMRTAFDRGVTHFDFANNYGPAPGAAEARCGRILESDFGHHREEIVVSSKAGYRMQPGPYGDGGGRKYLIQSCEASLRRLRLDHLDLFYHHRNDPSVPLEETLGALDHLVRSGKTLHAAVSNYPGERVEEALSICERDGLVKPILHQVPHHLLDPSLSGGGLDAAADGGMGNIVFSPLAQGLLTDKYLDGVPADSRAAAASGFLKADRVTPELQAHLKRLNAYAGDRGQTLAQLALCWVLGDPRITSALIGASRPSQVTGCCDALQQGPLSEAERAEVVALAADAA</sequence>
<keyword evidence="3" id="KW-0560">Oxidoreductase</keyword>
<dbReference type="GO" id="GO:0016491">
    <property type="term" value="F:oxidoreductase activity"/>
    <property type="evidence" value="ECO:0007669"/>
    <property type="project" value="UniProtKB-KW"/>
</dbReference>
<evidence type="ECO:0000259" key="4">
    <source>
        <dbReference type="Pfam" id="PF00248"/>
    </source>
</evidence>
<evidence type="ECO:0000256" key="1">
    <source>
        <dbReference type="ARBA" id="ARBA00006515"/>
    </source>
</evidence>
<dbReference type="STRING" id="1142394.PSMK_29700"/>
<dbReference type="KEGG" id="phm:PSMK_29700"/>
<dbReference type="Pfam" id="PF00248">
    <property type="entry name" value="Aldo_ket_red"/>
    <property type="match status" value="1"/>
</dbReference>
<dbReference type="PATRIC" id="fig|1142394.8.peg.3077"/>
<organism evidence="5 6">
    <name type="scientific">Phycisphaera mikurensis (strain NBRC 102666 / KCTC 22515 / FYK2301M01)</name>
    <dbReference type="NCBI Taxonomy" id="1142394"/>
    <lineage>
        <taxon>Bacteria</taxon>
        <taxon>Pseudomonadati</taxon>
        <taxon>Planctomycetota</taxon>
        <taxon>Phycisphaerae</taxon>
        <taxon>Phycisphaerales</taxon>
        <taxon>Phycisphaeraceae</taxon>
        <taxon>Phycisphaera</taxon>
    </lineage>
</organism>
<keyword evidence="2" id="KW-0521">NADP</keyword>
<dbReference type="PANTHER" id="PTHR43150:SF4">
    <property type="entry name" value="L-GLYCERALDEHYDE 3-PHOSPHATE REDUCTASE"/>
    <property type="match status" value="1"/>
</dbReference>
<accession>I0IIP1</accession>
<dbReference type="GO" id="GO:0051596">
    <property type="term" value="P:methylglyoxal catabolic process"/>
    <property type="evidence" value="ECO:0007669"/>
    <property type="project" value="TreeGrafter"/>
</dbReference>
<dbReference type="InterPro" id="IPR023210">
    <property type="entry name" value="NADP_OxRdtase_dom"/>
</dbReference>
<reference evidence="5 6" key="1">
    <citation type="submission" date="2012-02" db="EMBL/GenBank/DDBJ databases">
        <title>Complete genome sequence of Phycisphaera mikurensis NBRC 102666.</title>
        <authorList>
            <person name="Ankai A."/>
            <person name="Hosoyama A."/>
            <person name="Terui Y."/>
            <person name="Sekine M."/>
            <person name="Fukai R."/>
            <person name="Kato Y."/>
            <person name="Nakamura S."/>
            <person name="Yamada-Narita S."/>
            <person name="Kawakoshi A."/>
            <person name="Fukunaga Y."/>
            <person name="Yamazaki S."/>
            <person name="Fujita N."/>
        </authorList>
    </citation>
    <scope>NUCLEOTIDE SEQUENCE [LARGE SCALE GENOMIC DNA]</scope>
    <source>
        <strain evidence="6">NBRC 102666 / KCTC 22515 / FYK2301M01</strain>
    </source>
</reference>
<keyword evidence="6" id="KW-1185">Reference proteome</keyword>
<dbReference type="EMBL" id="AP012338">
    <property type="protein sequence ID" value="BAM05129.1"/>
    <property type="molecule type" value="Genomic_DNA"/>
</dbReference>
<dbReference type="OrthoDB" id="9773828at2"/>
<dbReference type="RefSeq" id="WP_014438337.1">
    <property type="nucleotide sequence ID" value="NC_017080.1"/>
</dbReference>
<protein>
    <submittedName>
        <fullName evidence="5">Putative aldo/keto reductase</fullName>
    </submittedName>
</protein>
<name>I0IIP1_PHYMF</name>
<evidence type="ECO:0000313" key="6">
    <source>
        <dbReference type="Proteomes" id="UP000007881"/>
    </source>
</evidence>
<comment type="similarity">
    <text evidence="1">Belongs to the shaker potassium channel beta subunit family.</text>
</comment>
<dbReference type="InterPro" id="IPR036812">
    <property type="entry name" value="NAD(P)_OxRdtase_dom_sf"/>
</dbReference>
<dbReference type="eggNOG" id="COG0667">
    <property type="taxonomic scope" value="Bacteria"/>
</dbReference>
<dbReference type="Proteomes" id="UP000007881">
    <property type="component" value="Chromosome"/>
</dbReference>
<dbReference type="AlphaFoldDB" id="I0IIP1"/>
<dbReference type="InterPro" id="IPR005399">
    <property type="entry name" value="K_chnl_volt-dep_bsu_KCNAB-rel"/>
</dbReference>
<dbReference type="CDD" id="cd19089">
    <property type="entry name" value="AKR_AKR14A1_2"/>
    <property type="match status" value="1"/>
</dbReference>
<evidence type="ECO:0000256" key="3">
    <source>
        <dbReference type="ARBA" id="ARBA00023002"/>
    </source>
</evidence>
<dbReference type="PANTHER" id="PTHR43150">
    <property type="entry name" value="HYPERKINETIC, ISOFORM M"/>
    <property type="match status" value="1"/>
</dbReference>
<evidence type="ECO:0000313" key="5">
    <source>
        <dbReference type="EMBL" id="BAM05129.1"/>
    </source>
</evidence>
<proteinExistence type="inferred from homology"/>
<feature type="domain" description="NADP-dependent oxidoreductase" evidence="4">
    <location>
        <begin position="31"/>
        <end position="340"/>
    </location>
</feature>
<dbReference type="HOGENOM" id="CLU_023205_2_0_0"/>
<gene>
    <name evidence="5" type="ordered locus">PSMK_29700</name>
</gene>